<evidence type="ECO:0000313" key="2">
    <source>
        <dbReference type="EMBL" id="MPC08295.1"/>
    </source>
</evidence>
<proteinExistence type="predicted"/>
<evidence type="ECO:0000313" key="3">
    <source>
        <dbReference type="Proteomes" id="UP000324222"/>
    </source>
</evidence>
<dbReference type="AlphaFoldDB" id="A0A5B7CG71"/>
<keyword evidence="3" id="KW-1185">Reference proteome</keyword>
<feature type="region of interest" description="Disordered" evidence="1">
    <location>
        <begin position="15"/>
        <end position="35"/>
    </location>
</feature>
<dbReference type="EMBL" id="VSRR010000024">
    <property type="protein sequence ID" value="MPC08295.1"/>
    <property type="molecule type" value="Genomic_DNA"/>
</dbReference>
<comment type="caution">
    <text evidence="2">The sequence shown here is derived from an EMBL/GenBank/DDBJ whole genome shotgun (WGS) entry which is preliminary data.</text>
</comment>
<evidence type="ECO:0000256" key="1">
    <source>
        <dbReference type="SAM" id="MobiDB-lite"/>
    </source>
</evidence>
<sequence length="101" mass="11330">MHIFPFCPSRIEAAGDERVTSRPRERGKKESSWSRQRVEKFDPIFLPSHIQPRQECGWGHLTLIWEAGCPRDAAGITKRSLYLLPDVESFLPTGGGGGGCY</sequence>
<name>A0A5B7CG71_PORTR</name>
<gene>
    <name evidence="2" type="ORF">E2C01_000875</name>
</gene>
<organism evidence="2 3">
    <name type="scientific">Portunus trituberculatus</name>
    <name type="common">Swimming crab</name>
    <name type="synonym">Neptunus trituberculatus</name>
    <dbReference type="NCBI Taxonomy" id="210409"/>
    <lineage>
        <taxon>Eukaryota</taxon>
        <taxon>Metazoa</taxon>
        <taxon>Ecdysozoa</taxon>
        <taxon>Arthropoda</taxon>
        <taxon>Crustacea</taxon>
        <taxon>Multicrustacea</taxon>
        <taxon>Malacostraca</taxon>
        <taxon>Eumalacostraca</taxon>
        <taxon>Eucarida</taxon>
        <taxon>Decapoda</taxon>
        <taxon>Pleocyemata</taxon>
        <taxon>Brachyura</taxon>
        <taxon>Eubrachyura</taxon>
        <taxon>Portunoidea</taxon>
        <taxon>Portunidae</taxon>
        <taxon>Portuninae</taxon>
        <taxon>Portunus</taxon>
    </lineage>
</organism>
<dbReference type="Proteomes" id="UP000324222">
    <property type="component" value="Unassembled WGS sequence"/>
</dbReference>
<protein>
    <submittedName>
        <fullName evidence="2">Uncharacterized protein</fullName>
    </submittedName>
</protein>
<reference evidence="2 3" key="1">
    <citation type="submission" date="2019-05" db="EMBL/GenBank/DDBJ databases">
        <title>Another draft genome of Portunus trituberculatus and its Hox gene families provides insights of decapod evolution.</title>
        <authorList>
            <person name="Jeong J.-H."/>
            <person name="Song I."/>
            <person name="Kim S."/>
            <person name="Choi T."/>
            <person name="Kim D."/>
            <person name="Ryu S."/>
            <person name="Kim W."/>
        </authorList>
    </citation>
    <scope>NUCLEOTIDE SEQUENCE [LARGE SCALE GENOMIC DNA]</scope>
    <source>
        <tissue evidence="2">Muscle</tissue>
    </source>
</reference>
<accession>A0A5B7CG71</accession>